<organism evidence="1">
    <name type="scientific">bioreactor metagenome</name>
    <dbReference type="NCBI Taxonomy" id="1076179"/>
    <lineage>
        <taxon>unclassified sequences</taxon>
        <taxon>metagenomes</taxon>
        <taxon>ecological metagenomes</taxon>
    </lineage>
</organism>
<gene>
    <name evidence="1" type="ORF">SDC9_108026</name>
</gene>
<comment type="caution">
    <text evidence="1">The sequence shown here is derived from an EMBL/GenBank/DDBJ whole genome shotgun (WGS) entry which is preliminary data.</text>
</comment>
<accession>A0A645B6V5</accession>
<dbReference type="Pfam" id="PF19848">
    <property type="entry name" value="DUF6323"/>
    <property type="match status" value="1"/>
</dbReference>
<name>A0A645B6V5_9ZZZZ</name>
<reference evidence="1" key="1">
    <citation type="submission" date="2019-08" db="EMBL/GenBank/DDBJ databases">
        <authorList>
            <person name="Kucharzyk K."/>
            <person name="Murdoch R.W."/>
            <person name="Higgins S."/>
            <person name="Loffler F."/>
        </authorList>
    </citation>
    <scope>NUCLEOTIDE SEQUENCE</scope>
</reference>
<evidence type="ECO:0000313" key="1">
    <source>
        <dbReference type="EMBL" id="MPM61170.1"/>
    </source>
</evidence>
<dbReference type="InterPro" id="IPR046286">
    <property type="entry name" value="DUF6323"/>
</dbReference>
<proteinExistence type="predicted"/>
<sequence length="150" mass="16870">MEADWLLRLERARDMETIEELRACNLLSAAYGLALTEAGMRELAAQRSQALERAGRVEFGGGILSSLIAVFCDSPYLTRENYLETLMELQESFYYFKTEAMERFSDDELLALMKGYFDGVCQGSLEYLTGTTLEELCRAARNGGFGGEAW</sequence>
<dbReference type="AlphaFoldDB" id="A0A645B6V5"/>
<protein>
    <submittedName>
        <fullName evidence="1">Uncharacterized protein</fullName>
    </submittedName>
</protein>
<dbReference type="EMBL" id="VSSQ01018190">
    <property type="protein sequence ID" value="MPM61170.1"/>
    <property type="molecule type" value="Genomic_DNA"/>
</dbReference>